<feature type="region of interest" description="Disordered" evidence="1">
    <location>
        <begin position="1"/>
        <end position="21"/>
    </location>
</feature>
<evidence type="ECO:0000313" key="4">
    <source>
        <dbReference type="Proteomes" id="UP000280444"/>
    </source>
</evidence>
<evidence type="ECO:0000313" key="3">
    <source>
        <dbReference type="EMBL" id="RRC95289.1"/>
    </source>
</evidence>
<feature type="transmembrane region" description="Helical" evidence="2">
    <location>
        <begin position="63"/>
        <end position="81"/>
    </location>
</feature>
<feature type="transmembrane region" description="Helical" evidence="2">
    <location>
        <begin position="40"/>
        <end position="57"/>
    </location>
</feature>
<dbReference type="Proteomes" id="UP000280444">
    <property type="component" value="Unassembled WGS sequence"/>
</dbReference>
<feature type="transmembrane region" description="Helical" evidence="2">
    <location>
        <begin position="88"/>
        <end position="106"/>
    </location>
</feature>
<dbReference type="AlphaFoldDB" id="A0A3P1SE48"/>
<sequence>MNQQQTPPIIPPSTKPTPQKRHRFGWTYDHEITRPKPQHLLAATAAVSIAALWPTIVPNVEPFFIALQAFIASGVFLAGAHRTSRIRITMPIVITAVITGVIGRIAPQAIPTGFLLVYAFFTFGNAWKYWYLQQDPNRHNPHYRYFKDPNTKPQRHVIYGLAIIIGLTVPPPLLVYVLMTDLFYLPEKVAAWTASILALGILLWGLARIILGIVQLIRRALHRHSASTHPEHT</sequence>
<keyword evidence="2" id="KW-1133">Transmembrane helix</keyword>
<keyword evidence="2" id="KW-0812">Transmembrane</keyword>
<keyword evidence="4" id="KW-1185">Reference proteome</keyword>
<keyword evidence="2" id="KW-0472">Membrane</keyword>
<reference evidence="3 4" key="1">
    <citation type="submission" date="2018-11" db="EMBL/GenBank/DDBJ databases">
        <title>Genomes From Bacteria Associated with the Canine Oral Cavity: a Test Case for Automated Genome-Based Taxonomic Assignment.</title>
        <authorList>
            <person name="Coil D.A."/>
            <person name="Jospin G."/>
            <person name="Darling A.E."/>
            <person name="Wallis C."/>
            <person name="Davis I.J."/>
            <person name="Harris S."/>
            <person name="Eisen J.A."/>
            <person name="Holcombe L.J."/>
            <person name="O'Flynn C."/>
        </authorList>
    </citation>
    <scope>NUCLEOTIDE SEQUENCE [LARGE SCALE GENOMIC DNA]</scope>
    <source>
        <strain evidence="3 4">OH770</strain>
    </source>
</reference>
<evidence type="ECO:0000256" key="2">
    <source>
        <dbReference type="SAM" id="Phobius"/>
    </source>
</evidence>
<feature type="transmembrane region" description="Helical" evidence="2">
    <location>
        <begin position="112"/>
        <end position="131"/>
    </location>
</feature>
<feature type="transmembrane region" description="Helical" evidence="2">
    <location>
        <begin position="157"/>
        <end position="179"/>
    </location>
</feature>
<organism evidence="3 4">
    <name type="scientific">Schaalia canis</name>
    <dbReference type="NCBI Taxonomy" id="100469"/>
    <lineage>
        <taxon>Bacteria</taxon>
        <taxon>Bacillati</taxon>
        <taxon>Actinomycetota</taxon>
        <taxon>Actinomycetes</taxon>
        <taxon>Actinomycetales</taxon>
        <taxon>Actinomycetaceae</taxon>
        <taxon>Schaalia</taxon>
    </lineage>
</organism>
<evidence type="ECO:0000256" key="1">
    <source>
        <dbReference type="SAM" id="MobiDB-lite"/>
    </source>
</evidence>
<dbReference type="RefSeq" id="WP_124870420.1">
    <property type="nucleotide sequence ID" value="NZ_RQZF01000005.1"/>
</dbReference>
<comment type="caution">
    <text evidence="3">The sequence shown here is derived from an EMBL/GenBank/DDBJ whole genome shotgun (WGS) entry which is preliminary data.</text>
</comment>
<name>A0A3P1SE48_9ACTO</name>
<gene>
    <name evidence="3" type="ORF">EII11_06545</name>
</gene>
<proteinExistence type="predicted"/>
<protein>
    <submittedName>
        <fullName evidence="3">Uncharacterized protein</fullName>
    </submittedName>
</protein>
<feature type="transmembrane region" description="Helical" evidence="2">
    <location>
        <begin position="191"/>
        <end position="214"/>
    </location>
</feature>
<accession>A0A3P1SE48</accession>
<dbReference type="EMBL" id="RQZF01000005">
    <property type="protein sequence ID" value="RRC95289.1"/>
    <property type="molecule type" value="Genomic_DNA"/>
</dbReference>